<dbReference type="AlphaFoldDB" id="X0XU60"/>
<reference evidence="1" key="1">
    <citation type="journal article" date="2014" name="Front. Microbiol.">
        <title>High frequency of phylogenetically diverse reductive dehalogenase-homologous genes in deep subseafloor sedimentary metagenomes.</title>
        <authorList>
            <person name="Kawai M."/>
            <person name="Futagami T."/>
            <person name="Toyoda A."/>
            <person name="Takaki Y."/>
            <person name="Nishi S."/>
            <person name="Hori S."/>
            <person name="Arai W."/>
            <person name="Tsubouchi T."/>
            <person name="Morono Y."/>
            <person name="Uchiyama I."/>
            <person name="Ito T."/>
            <person name="Fujiyama A."/>
            <person name="Inagaki F."/>
            <person name="Takami H."/>
        </authorList>
    </citation>
    <scope>NUCLEOTIDE SEQUENCE</scope>
    <source>
        <strain evidence="1">Expedition CK06-06</strain>
    </source>
</reference>
<organism evidence="1">
    <name type="scientific">marine sediment metagenome</name>
    <dbReference type="NCBI Taxonomy" id="412755"/>
    <lineage>
        <taxon>unclassified sequences</taxon>
        <taxon>metagenomes</taxon>
        <taxon>ecological metagenomes</taxon>
    </lineage>
</organism>
<accession>X0XU60</accession>
<name>X0XU60_9ZZZZ</name>
<sequence>MTKITHFWAFFTFVAFSLGLSNCRTVKNGLDEKIYNG</sequence>
<gene>
    <name evidence="1" type="ORF">S01H1_73132</name>
</gene>
<protein>
    <submittedName>
        <fullName evidence="1">Uncharacterized protein</fullName>
    </submittedName>
</protein>
<proteinExistence type="predicted"/>
<feature type="non-terminal residue" evidence="1">
    <location>
        <position position="37"/>
    </location>
</feature>
<dbReference type="EMBL" id="BARS01048851">
    <property type="protein sequence ID" value="GAG28381.1"/>
    <property type="molecule type" value="Genomic_DNA"/>
</dbReference>
<evidence type="ECO:0000313" key="1">
    <source>
        <dbReference type="EMBL" id="GAG28381.1"/>
    </source>
</evidence>
<comment type="caution">
    <text evidence="1">The sequence shown here is derived from an EMBL/GenBank/DDBJ whole genome shotgun (WGS) entry which is preliminary data.</text>
</comment>